<dbReference type="EMBL" id="CP035758">
    <property type="protein sequence ID" value="QBD78449.1"/>
    <property type="molecule type" value="Genomic_DNA"/>
</dbReference>
<reference evidence="2 3" key="1">
    <citation type="submission" date="2019-01" db="EMBL/GenBank/DDBJ databases">
        <title>Ktedonosporobacter rubrisoli SCAWS-G2.</title>
        <authorList>
            <person name="Huang Y."/>
            <person name="Yan B."/>
        </authorList>
    </citation>
    <scope>NUCLEOTIDE SEQUENCE [LARGE SCALE GENOMIC DNA]</scope>
    <source>
        <strain evidence="2 3">SCAWS-G2</strain>
    </source>
</reference>
<name>A0A4P6JSE8_KTERU</name>
<organism evidence="2 3">
    <name type="scientific">Ktedonosporobacter rubrisoli</name>
    <dbReference type="NCBI Taxonomy" id="2509675"/>
    <lineage>
        <taxon>Bacteria</taxon>
        <taxon>Bacillati</taxon>
        <taxon>Chloroflexota</taxon>
        <taxon>Ktedonobacteria</taxon>
        <taxon>Ktedonobacterales</taxon>
        <taxon>Ktedonosporobacteraceae</taxon>
        <taxon>Ktedonosporobacter</taxon>
    </lineage>
</organism>
<keyword evidence="1" id="KW-0812">Transmembrane</keyword>
<gene>
    <name evidence="2" type="ORF">EPA93_21605</name>
</gene>
<keyword evidence="1" id="KW-1133">Transmembrane helix</keyword>
<dbReference type="PANTHER" id="PTHR32309:SF31">
    <property type="entry name" value="CAPSULAR EXOPOLYSACCHARIDE FAMILY"/>
    <property type="match status" value="1"/>
</dbReference>
<dbReference type="OrthoDB" id="152757at2"/>
<dbReference type="InterPro" id="IPR050445">
    <property type="entry name" value="Bact_polysacc_biosynth/exp"/>
</dbReference>
<protein>
    <recommendedName>
        <fullName evidence="4">Polysaccharide chain length determinant N-terminal domain-containing protein</fullName>
    </recommendedName>
</protein>
<dbReference type="AlphaFoldDB" id="A0A4P6JSE8"/>
<dbReference type="PANTHER" id="PTHR32309">
    <property type="entry name" value="TYROSINE-PROTEIN KINASE"/>
    <property type="match status" value="1"/>
</dbReference>
<dbReference type="KEGG" id="kbs:EPA93_21605"/>
<keyword evidence="1" id="KW-0472">Membrane</keyword>
<keyword evidence="3" id="KW-1185">Reference proteome</keyword>
<evidence type="ECO:0000313" key="3">
    <source>
        <dbReference type="Proteomes" id="UP000290365"/>
    </source>
</evidence>
<evidence type="ECO:0000313" key="2">
    <source>
        <dbReference type="EMBL" id="QBD78449.1"/>
    </source>
</evidence>
<feature type="transmembrane region" description="Helical" evidence="1">
    <location>
        <begin position="213"/>
        <end position="233"/>
    </location>
</feature>
<dbReference type="RefSeq" id="WP_129889502.1">
    <property type="nucleotide sequence ID" value="NZ_CP035758.1"/>
</dbReference>
<evidence type="ECO:0008006" key="4">
    <source>
        <dbReference type="Google" id="ProtNLM"/>
    </source>
</evidence>
<evidence type="ECO:0000256" key="1">
    <source>
        <dbReference type="SAM" id="Phobius"/>
    </source>
</evidence>
<dbReference type="Proteomes" id="UP000290365">
    <property type="component" value="Chromosome"/>
</dbReference>
<proteinExistence type="predicted"/>
<feature type="transmembrane region" description="Helical" evidence="1">
    <location>
        <begin position="14"/>
        <end position="33"/>
    </location>
</feature>
<sequence length="275" mass="29879">MELRSYWKIIWRRGWIIILVVGIIAIYTGYQYYHLAKTPGALKAYQSNVSVRIGLQATQNSTDQSYADYISASETLADELATGPLITSNEFDTEVSQQIQKDMSQITQRFGPQADLGDWQNPGAIGSSLTATRAHSLVTISVTWSTPAGAWAIANAVGEVSVAHISSYLDYEIRNTTPSLKQRNEIHPLVSAEVISSATAPALVPGPLASKPTLLLVLVVVALIIGIALAFLIDYLDDRIRNKDEAVQLLQLPIYGEVPPAPTPGRNRSQHSPAA</sequence>
<accession>A0A4P6JSE8</accession>